<accession>A0ABW1A2Z2</accession>
<comment type="caution">
    <text evidence="1">The sequence shown here is derived from an EMBL/GenBank/DDBJ whole genome shotgun (WGS) entry which is preliminary data.</text>
</comment>
<gene>
    <name evidence="1" type="ORF">ACFPZN_23300</name>
</gene>
<proteinExistence type="predicted"/>
<keyword evidence="2" id="KW-1185">Reference proteome</keyword>
<name>A0ABW1A2Z2_9ACTN</name>
<dbReference type="RefSeq" id="WP_378284226.1">
    <property type="nucleotide sequence ID" value="NZ_JBHSON010000033.1"/>
</dbReference>
<dbReference type="EMBL" id="JBHSON010000033">
    <property type="protein sequence ID" value="MFC5748554.1"/>
    <property type="molecule type" value="Genomic_DNA"/>
</dbReference>
<evidence type="ECO:0008006" key="3">
    <source>
        <dbReference type="Google" id="ProtNLM"/>
    </source>
</evidence>
<evidence type="ECO:0000313" key="2">
    <source>
        <dbReference type="Proteomes" id="UP001596074"/>
    </source>
</evidence>
<protein>
    <recommendedName>
        <fullName evidence="3">SRPBCC family protein</fullName>
    </recommendedName>
</protein>
<reference evidence="2" key="1">
    <citation type="journal article" date="2019" name="Int. J. Syst. Evol. Microbiol.">
        <title>The Global Catalogue of Microorganisms (GCM) 10K type strain sequencing project: providing services to taxonomists for standard genome sequencing and annotation.</title>
        <authorList>
            <consortium name="The Broad Institute Genomics Platform"/>
            <consortium name="The Broad Institute Genome Sequencing Center for Infectious Disease"/>
            <person name="Wu L."/>
            <person name="Ma J."/>
        </authorList>
    </citation>
    <scope>NUCLEOTIDE SEQUENCE [LARGE SCALE GENOMIC DNA]</scope>
    <source>
        <strain evidence="2">KCTC 42087</strain>
    </source>
</reference>
<dbReference type="Proteomes" id="UP001596074">
    <property type="component" value="Unassembled WGS sequence"/>
</dbReference>
<evidence type="ECO:0000313" key="1">
    <source>
        <dbReference type="EMBL" id="MFC5748554.1"/>
    </source>
</evidence>
<organism evidence="1 2">
    <name type="scientific">Actinomadura rugatobispora</name>
    <dbReference type="NCBI Taxonomy" id="1994"/>
    <lineage>
        <taxon>Bacteria</taxon>
        <taxon>Bacillati</taxon>
        <taxon>Actinomycetota</taxon>
        <taxon>Actinomycetes</taxon>
        <taxon>Streptosporangiales</taxon>
        <taxon>Thermomonosporaceae</taxon>
        <taxon>Actinomadura</taxon>
    </lineage>
</organism>
<dbReference type="SUPFAM" id="SSF55961">
    <property type="entry name" value="Bet v1-like"/>
    <property type="match status" value="1"/>
</dbReference>
<sequence>MEYEAERPMPADSRTVFQVAADVWAMRHWIPEDVVLRPLADDLVEVRGRDRVLLRRVPDQLRLEWGILARPDYTGWLQVLDRADGRSSVLAHLSFLGDQPQNTGSKRVRAETQRLLEESLGRLAEEVTRRSVRT</sequence>